<dbReference type="PANTHER" id="PTHR14942">
    <property type="entry name" value="U11/U12 SMALL NUCLEAR RIBONUCLEOPROTEIN 25 KDA PROTEIN"/>
    <property type="match status" value="1"/>
</dbReference>
<comment type="caution">
    <text evidence="2">The sequence shown here is derived from an EMBL/GenBank/DDBJ whole genome shotgun (WGS) entry which is preliminary data.</text>
</comment>
<dbReference type="SUPFAM" id="SSF54236">
    <property type="entry name" value="Ubiquitin-like"/>
    <property type="match status" value="1"/>
</dbReference>
<evidence type="ECO:0000313" key="2">
    <source>
        <dbReference type="EMBL" id="CAF4955613.1"/>
    </source>
</evidence>
<protein>
    <recommendedName>
        <fullName evidence="1">SNRNP25 ubiquitin-like domain-containing protein</fullName>
    </recommendedName>
</protein>
<dbReference type="EMBL" id="CAJOBZ010000078">
    <property type="protein sequence ID" value="CAF4955613.1"/>
    <property type="molecule type" value="Genomic_DNA"/>
</dbReference>
<dbReference type="InterPro" id="IPR039690">
    <property type="entry name" value="SNRNP25"/>
</dbReference>
<proteinExistence type="predicted"/>
<keyword evidence="3" id="KW-1185">Reference proteome</keyword>
<dbReference type="AlphaFoldDB" id="A0A821Y0M5"/>
<name>A0A821Y0M5_9NEOP</name>
<dbReference type="Proteomes" id="UP000663880">
    <property type="component" value="Unassembled WGS sequence"/>
</dbReference>
<dbReference type="Gene3D" id="3.10.20.90">
    <property type="entry name" value="Phosphatidylinositol 3-kinase Catalytic Subunit, Chain A, domain 1"/>
    <property type="match status" value="1"/>
</dbReference>
<dbReference type="OrthoDB" id="72819at2759"/>
<evidence type="ECO:0000313" key="3">
    <source>
        <dbReference type="Proteomes" id="UP000663880"/>
    </source>
</evidence>
<dbReference type="CDD" id="cd17058">
    <property type="entry name" value="Ubl_SNRNP25"/>
    <property type="match status" value="1"/>
</dbReference>
<dbReference type="GO" id="GO:0000398">
    <property type="term" value="P:mRNA splicing, via spliceosome"/>
    <property type="evidence" value="ECO:0007669"/>
    <property type="project" value="InterPro"/>
</dbReference>
<dbReference type="InterPro" id="IPR029071">
    <property type="entry name" value="Ubiquitin-like_domsf"/>
</dbReference>
<dbReference type="GO" id="GO:0005689">
    <property type="term" value="C:U12-type spliceosomal complex"/>
    <property type="evidence" value="ECO:0007669"/>
    <property type="project" value="TreeGrafter"/>
</dbReference>
<feature type="domain" description="SNRNP25 ubiquitin-like" evidence="1">
    <location>
        <begin position="58"/>
        <end position="145"/>
    </location>
</feature>
<evidence type="ECO:0000259" key="1">
    <source>
        <dbReference type="Pfam" id="PF18036"/>
    </source>
</evidence>
<gene>
    <name evidence="2" type="ORF">PMACD_LOCUS16168</name>
</gene>
<organism evidence="2 3">
    <name type="scientific">Pieris macdunnoughi</name>
    <dbReference type="NCBI Taxonomy" id="345717"/>
    <lineage>
        <taxon>Eukaryota</taxon>
        <taxon>Metazoa</taxon>
        <taxon>Ecdysozoa</taxon>
        <taxon>Arthropoda</taxon>
        <taxon>Hexapoda</taxon>
        <taxon>Insecta</taxon>
        <taxon>Pterygota</taxon>
        <taxon>Neoptera</taxon>
        <taxon>Endopterygota</taxon>
        <taxon>Lepidoptera</taxon>
        <taxon>Glossata</taxon>
        <taxon>Ditrysia</taxon>
        <taxon>Papilionoidea</taxon>
        <taxon>Pieridae</taxon>
        <taxon>Pierinae</taxon>
        <taxon>Pieris</taxon>
    </lineage>
</organism>
<accession>A0A821Y0M5</accession>
<reference evidence="2" key="1">
    <citation type="submission" date="2021-02" db="EMBL/GenBank/DDBJ databases">
        <authorList>
            <person name="Steward A R."/>
        </authorList>
    </citation>
    <scope>NUCLEOTIDE SEQUENCE</scope>
</reference>
<dbReference type="InterPro" id="IPR040610">
    <property type="entry name" value="SNRNP25_ubiquitin"/>
</dbReference>
<dbReference type="Pfam" id="PF18036">
    <property type="entry name" value="Ubiquitin_4"/>
    <property type="match status" value="1"/>
</dbReference>
<sequence length="150" mass="17032">MEDWKSIVTTLTHDEVVEVTKSSLCTLISTDPVLSDLPLDVITEEILLLTAAEHGKCITIFIRRENEPPLRVIVPQSATVRALKKSIARHFELSQQRNGPQVKISWKYIWKTYDLCFDGITLDDENGPIDSYGVSNKESLTFKKRSGKNR</sequence>
<dbReference type="PANTHER" id="PTHR14942:SF0">
    <property type="entry name" value="U11_U12 SMALL NUCLEAR RIBONUCLEOPROTEIN 25 KDA PROTEIN"/>
    <property type="match status" value="1"/>
</dbReference>